<feature type="domain" description="MOSC" evidence="1">
    <location>
        <begin position="38"/>
        <end position="172"/>
    </location>
</feature>
<protein>
    <submittedName>
        <fullName evidence="2">MOSC domain-containing protein</fullName>
    </submittedName>
</protein>
<evidence type="ECO:0000313" key="2">
    <source>
        <dbReference type="EMBL" id="MBS2549479.1"/>
    </source>
</evidence>
<accession>A0ABS5KTZ5</accession>
<keyword evidence="3" id="KW-1185">Reference proteome</keyword>
<dbReference type="SUPFAM" id="SSF50800">
    <property type="entry name" value="PK beta-barrel domain-like"/>
    <property type="match status" value="1"/>
</dbReference>
<dbReference type="InterPro" id="IPR005302">
    <property type="entry name" value="MoCF_Sase_C"/>
</dbReference>
<comment type="caution">
    <text evidence="2">The sequence shown here is derived from an EMBL/GenBank/DDBJ whole genome shotgun (WGS) entry which is preliminary data.</text>
</comment>
<sequence>MSTARPDAVGGLLISVNVGVPRDVELNGEVRQTAIFKDPVPGRVKVVDHHVEGDRQADRVDHGGVHKAVYAYSREDLDFWAAELGREIEDGFVGENLTISGYDVSHAVVGERWRVGGVEFEVAQPRIPCWKLGVRAGDQRMTRRFEQALRPGAYLRVVTEGDVGAGDPVEVLSRPEHGFTVTDASRIFHRDRAEAERLLAVSELAPPLKQWARKRLGIPEEEVEAGQP</sequence>
<dbReference type="PANTHER" id="PTHR30212:SF2">
    <property type="entry name" value="PROTEIN YIIM"/>
    <property type="match status" value="1"/>
</dbReference>
<evidence type="ECO:0000313" key="3">
    <source>
        <dbReference type="Proteomes" id="UP000730482"/>
    </source>
</evidence>
<dbReference type="PANTHER" id="PTHR30212">
    <property type="entry name" value="PROTEIN YIIM"/>
    <property type="match status" value="1"/>
</dbReference>
<dbReference type="Pfam" id="PF03473">
    <property type="entry name" value="MOSC"/>
    <property type="match status" value="1"/>
</dbReference>
<evidence type="ECO:0000259" key="1">
    <source>
        <dbReference type="PROSITE" id="PS51340"/>
    </source>
</evidence>
<proteinExistence type="predicted"/>
<dbReference type="RefSeq" id="WP_212011036.1">
    <property type="nucleotide sequence ID" value="NZ_JAAFYZ010000073.1"/>
</dbReference>
<name>A0ABS5KTZ5_9ACTN</name>
<dbReference type="Proteomes" id="UP000730482">
    <property type="component" value="Unassembled WGS sequence"/>
</dbReference>
<dbReference type="EMBL" id="JAAFYZ010000073">
    <property type="protein sequence ID" value="MBS2549479.1"/>
    <property type="molecule type" value="Genomic_DNA"/>
</dbReference>
<reference evidence="2 3" key="1">
    <citation type="submission" date="2020-02" db="EMBL/GenBank/DDBJ databases">
        <title>Acidophilic actinobacteria isolated from forest soil.</title>
        <authorList>
            <person name="Golinska P."/>
        </authorList>
    </citation>
    <scope>NUCLEOTIDE SEQUENCE [LARGE SCALE GENOMIC DNA]</scope>
    <source>
        <strain evidence="2 3">NL8</strain>
    </source>
</reference>
<dbReference type="PROSITE" id="PS51340">
    <property type="entry name" value="MOSC"/>
    <property type="match status" value="1"/>
</dbReference>
<gene>
    <name evidence="2" type="ORF">KGQ19_21685</name>
</gene>
<organism evidence="2 3">
    <name type="scientific">Catenulispora pinistramenti</name>
    <dbReference type="NCBI Taxonomy" id="2705254"/>
    <lineage>
        <taxon>Bacteria</taxon>
        <taxon>Bacillati</taxon>
        <taxon>Actinomycetota</taxon>
        <taxon>Actinomycetes</taxon>
        <taxon>Catenulisporales</taxon>
        <taxon>Catenulisporaceae</taxon>
        <taxon>Catenulispora</taxon>
    </lineage>
</organism>
<dbReference type="InterPro" id="IPR011037">
    <property type="entry name" value="Pyrv_Knase-like_insert_dom_sf"/>
</dbReference>
<dbReference type="InterPro" id="IPR052353">
    <property type="entry name" value="Benzoxazolinone_Detox_Enz"/>
</dbReference>
<dbReference type="Gene3D" id="2.40.33.20">
    <property type="entry name" value="PK beta-barrel domain-like"/>
    <property type="match status" value="1"/>
</dbReference>